<evidence type="ECO:0000256" key="1">
    <source>
        <dbReference type="SAM" id="Phobius"/>
    </source>
</evidence>
<protein>
    <submittedName>
        <fullName evidence="2">Uncharacterized protein</fullName>
    </submittedName>
</protein>
<feature type="transmembrane region" description="Helical" evidence="1">
    <location>
        <begin position="393"/>
        <end position="413"/>
    </location>
</feature>
<gene>
    <name evidence="2" type="ORF">IPP15_05055</name>
</gene>
<comment type="caution">
    <text evidence="2">The sequence shown here is derived from an EMBL/GenBank/DDBJ whole genome shotgun (WGS) entry which is preliminary data.</text>
</comment>
<dbReference type="EMBL" id="JADKGY010000001">
    <property type="protein sequence ID" value="MBK9981782.1"/>
    <property type="molecule type" value="Genomic_DNA"/>
</dbReference>
<dbReference type="Proteomes" id="UP000808337">
    <property type="component" value="Unassembled WGS sequence"/>
</dbReference>
<feature type="transmembrane region" description="Helical" evidence="1">
    <location>
        <begin position="68"/>
        <end position="90"/>
    </location>
</feature>
<sequence>MIRKYSSVILTLLCGVLLSISTGLYNNFPITYPDSAAYLASGIENSLPRDRPIFYGWFLRHTHMMDNLVFSIIAQGILASVVLFLFFHYFSRYHNKLIHFLLSVFVLCCFTGYSYFVSFLMPDIFTSIFLISLALIFFADLKKAHLWFLLPVCVYATIVHNSHFPLFLLCLLFLGGRYVIWNKSNERPYFLKKWILSFSVFITAVVITFVVNFAFTQRLFLSQNGHVFLTSRLHEMGILDSFLNEKCSQANYALCPYKDSMTADFIWDSKSPFYKTGGWETSGPAYNRMIHDIMWNGKYLKRFVSASFSSTLSQLASFEIEPQRPNILSYINERFPALRNAQSISFQNRGNGRLSFDKLNERQNILVFGSFAMLVLLLLFYKKWTGRHRELVVLFLWAMLFNAFICSTFSTVLTRYQGRVIFLVPLVFLLLLPSLDFRSFFRPPVEMTKDE</sequence>
<feature type="transmembrane region" description="Helical" evidence="1">
    <location>
        <begin position="148"/>
        <end position="174"/>
    </location>
</feature>
<keyword evidence="1" id="KW-1133">Transmembrane helix</keyword>
<feature type="transmembrane region" description="Helical" evidence="1">
    <location>
        <begin position="97"/>
        <end position="118"/>
    </location>
</feature>
<feature type="transmembrane region" description="Helical" evidence="1">
    <location>
        <begin position="363"/>
        <end position="381"/>
    </location>
</feature>
<feature type="transmembrane region" description="Helical" evidence="1">
    <location>
        <begin position="420"/>
        <end position="441"/>
    </location>
</feature>
<accession>A0A9D7SRL6</accession>
<evidence type="ECO:0000313" key="3">
    <source>
        <dbReference type="Proteomes" id="UP000808337"/>
    </source>
</evidence>
<organism evidence="2 3">
    <name type="scientific">Candidatus Opimibacter skivensis</name>
    <dbReference type="NCBI Taxonomy" id="2982028"/>
    <lineage>
        <taxon>Bacteria</taxon>
        <taxon>Pseudomonadati</taxon>
        <taxon>Bacteroidota</taxon>
        <taxon>Saprospiria</taxon>
        <taxon>Saprospirales</taxon>
        <taxon>Saprospiraceae</taxon>
        <taxon>Candidatus Opimibacter</taxon>
    </lineage>
</organism>
<reference evidence="2 3" key="1">
    <citation type="submission" date="2020-10" db="EMBL/GenBank/DDBJ databases">
        <title>Connecting structure to function with the recovery of over 1000 high-quality activated sludge metagenome-assembled genomes encoding full-length rRNA genes using long-read sequencing.</title>
        <authorList>
            <person name="Singleton C.M."/>
            <person name="Petriglieri F."/>
            <person name="Kristensen J.M."/>
            <person name="Kirkegaard R.H."/>
            <person name="Michaelsen T.Y."/>
            <person name="Andersen M.H."/>
            <person name="Karst S.M."/>
            <person name="Dueholm M.S."/>
            <person name="Nielsen P.H."/>
            <person name="Albertsen M."/>
        </authorList>
    </citation>
    <scope>NUCLEOTIDE SEQUENCE [LARGE SCALE GENOMIC DNA]</scope>
    <source>
        <strain evidence="2">Ribe_18-Q3-R11-54_MAXAC.273</strain>
    </source>
</reference>
<keyword evidence="1" id="KW-0472">Membrane</keyword>
<feature type="transmembrane region" description="Helical" evidence="1">
    <location>
        <begin position="194"/>
        <end position="215"/>
    </location>
</feature>
<evidence type="ECO:0000313" key="2">
    <source>
        <dbReference type="EMBL" id="MBK9981782.1"/>
    </source>
</evidence>
<keyword evidence="1" id="KW-0812">Transmembrane</keyword>
<proteinExistence type="predicted"/>
<dbReference type="AlphaFoldDB" id="A0A9D7SRL6"/>
<name>A0A9D7SRL6_9BACT</name>
<feature type="transmembrane region" description="Helical" evidence="1">
    <location>
        <begin position="124"/>
        <end position="141"/>
    </location>
</feature>